<keyword evidence="1" id="KW-0863">Zinc-finger</keyword>
<protein>
    <recommendedName>
        <fullName evidence="2">SWIM-type domain-containing protein</fullName>
    </recommendedName>
</protein>
<sequence length="531" mass="61807">MSVMRLNEKLYAAFEQQLNDHVARTIMKRGWQYYLEGHVNSTNAGSHDNLYGVVQGSDLYAVILDAGHFGYSSCTCPYDGFCKHMAAVYFKYCSQQEGGHEQAERTYFRLLGLSPASALLKTQDERLIPVVPSDPGEDATAEEWLEWMEAAHGDVWRKCRHSLHALQPVLSSLKGLSKDWEKPLQRLHWSTAIVFVLEQAERAITTVDSFSRYYHEMSFIRMAEPWVEHLYTLISELAPEAMGPGEEAWADALISHVKARASSAERQLFEWEYMYLALCEKLSENRSWYERELSSMLDSVRSGEESGVNAAFLHIAIGMMYFFDKQDQLSINHFAQTNFERSQKVMYPCAAQRMQEEEWELVKLWMSFLFERVYKVKNGRTVGPFVTLCRRADLDRPDLAVWTEYMTQLLPHSYSELSDHWLDQKRYDEWADLQLLIGSRPEDVGAHALREIAKLAPRALMPLYHQSVEAWIQTRNRQGYRMAVKHLKKLERLYKADKDAARWNLYITGLVRKHQRLRAFQEELWKGKLVT</sequence>
<dbReference type="Proteomes" id="UP000252415">
    <property type="component" value="Unassembled WGS sequence"/>
</dbReference>
<dbReference type="AlphaFoldDB" id="A0A368VPH8"/>
<evidence type="ECO:0000259" key="2">
    <source>
        <dbReference type="PROSITE" id="PS50966"/>
    </source>
</evidence>
<proteinExistence type="predicted"/>
<dbReference type="OrthoDB" id="7593573at2"/>
<dbReference type="InterPro" id="IPR007527">
    <property type="entry name" value="Znf_SWIM"/>
</dbReference>
<dbReference type="EMBL" id="QPJD01000013">
    <property type="protein sequence ID" value="RCW43418.1"/>
    <property type="molecule type" value="Genomic_DNA"/>
</dbReference>
<gene>
    <name evidence="3" type="ORF">DFP97_11390</name>
</gene>
<comment type="caution">
    <text evidence="3">The sequence shown here is derived from an EMBL/GenBank/DDBJ whole genome shotgun (WGS) entry which is preliminary data.</text>
</comment>
<feature type="domain" description="SWIM-type" evidence="2">
    <location>
        <begin position="60"/>
        <end position="93"/>
    </location>
</feature>
<evidence type="ECO:0000313" key="3">
    <source>
        <dbReference type="EMBL" id="RCW43418.1"/>
    </source>
</evidence>
<organism evidence="3 4">
    <name type="scientific">Paenibacillus prosopidis</name>
    <dbReference type="NCBI Taxonomy" id="630520"/>
    <lineage>
        <taxon>Bacteria</taxon>
        <taxon>Bacillati</taxon>
        <taxon>Bacillota</taxon>
        <taxon>Bacilli</taxon>
        <taxon>Bacillales</taxon>
        <taxon>Paenibacillaceae</taxon>
        <taxon>Paenibacillus</taxon>
    </lineage>
</organism>
<evidence type="ECO:0000313" key="4">
    <source>
        <dbReference type="Proteomes" id="UP000252415"/>
    </source>
</evidence>
<dbReference type="RefSeq" id="WP_114382005.1">
    <property type="nucleotide sequence ID" value="NZ_QPJD01000013.1"/>
</dbReference>
<keyword evidence="4" id="KW-1185">Reference proteome</keyword>
<keyword evidence="1" id="KW-0479">Metal-binding</keyword>
<evidence type="ECO:0000256" key="1">
    <source>
        <dbReference type="PROSITE-ProRule" id="PRU00325"/>
    </source>
</evidence>
<name>A0A368VPH8_9BACL</name>
<keyword evidence="1" id="KW-0862">Zinc</keyword>
<dbReference type="GO" id="GO:0008270">
    <property type="term" value="F:zinc ion binding"/>
    <property type="evidence" value="ECO:0007669"/>
    <property type="project" value="UniProtKB-KW"/>
</dbReference>
<accession>A0A368VPH8</accession>
<dbReference type="PROSITE" id="PS50966">
    <property type="entry name" value="ZF_SWIM"/>
    <property type="match status" value="1"/>
</dbReference>
<reference evidence="3 4" key="1">
    <citation type="submission" date="2018-07" db="EMBL/GenBank/DDBJ databases">
        <title>Genomic Encyclopedia of Type Strains, Phase III (KMG-III): the genomes of soil and plant-associated and newly described type strains.</title>
        <authorList>
            <person name="Whitman W."/>
        </authorList>
    </citation>
    <scope>NUCLEOTIDE SEQUENCE [LARGE SCALE GENOMIC DNA]</scope>
    <source>
        <strain evidence="3 4">CECT 7506</strain>
    </source>
</reference>